<dbReference type="Proteomes" id="UP001517388">
    <property type="component" value="Unassembled WGS sequence"/>
</dbReference>
<evidence type="ECO:0000313" key="2">
    <source>
        <dbReference type="Proteomes" id="UP001517388"/>
    </source>
</evidence>
<gene>
    <name evidence="1" type="ORF">FJR39_21575</name>
</gene>
<evidence type="ECO:0000313" key="1">
    <source>
        <dbReference type="EMBL" id="MTJ45572.1"/>
    </source>
</evidence>
<sequence>MAKPVEQKLISQCHYCHLPNCCMKVKPQYLMCSNHWKLVPTYLQALVYKNYRPGQEIDKKPSQEYLRVSQLAIQHVIDTNYAKRCQKQKVEKAYTIG</sequence>
<reference evidence="2" key="1">
    <citation type="journal article" date="2020" name="Toxins">
        <title>Phylogenomic Analysis of Secondary Metabolism in the Toxic Cyanobacterial Genera Anabaena, Dolichospermum and Aphanizomenon.</title>
        <authorList>
            <person name="Oesterholm J."/>
            <person name="Popin R.V."/>
            <person name="Fewer D.P."/>
            <person name="Sivonen K."/>
        </authorList>
    </citation>
    <scope>NUCLEOTIDE SEQUENCE [LARGE SCALE GENOMIC DNA]</scope>
    <source>
        <strain evidence="2">UHCC 0037</strain>
    </source>
</reference>
<dbReference type="EMBL" id="VILF01000006">
    <property type="protein sequence ID" value="MTJ45572.1"/>
    <property type="molecule type" value="Genomic_DNA"/>
</dbReference>
<keyword evidence="2" id="KW-1185">Reference proteome</keyword>
<comment type="caution">
    <text evidence="1">The sequence shown here is derived from an EMBL/GenBank/DDBJ whole genome shotgun (WGS) entry which is preliminary data.</text>
</comment>
<organism evidence="1 2">
    <name type="scientific">Dolichospermum flos-aquae UHCC 0037</name>
    <dbReference type="NCBI Taxonomy" id="2590026"/>
    <lineage>
        <taxon>Bacteria</taxon>
        <taxon>Bacillati</taxon>
        <taxon>Cyanobacteriota</taxon>
        <taxon>Cyanophyceae</taxon>
        <taxon>Nostocales</taxon>
        <taxon>Aphanizomenonaceae</taxon>
        <taxon>Dolichospermum</taxon>
    </lineage>
</organism>
<protein>
    <submittedName>
        <fullName evidence="1">Uncharacterized protein</fullName>
    </submittedName>
</protein>
<accession>A0ACC7SDK1</accession>
<name>A0ACC7SDK1_DOLFA</name>
<proteinExistence type="predicted"/>